<feature type="transmembrane region" description="Helical" evidence="2">
    <location>
        <begin position="151"/>
        <end position="170"/>
    </location>
</feature>
<dbReference type="Proteomes" id="UP000664859">
    <property type="component" value="Unassembled WGS sequence"/>
</dbReference>
<dbReference type="InterPro" id="IPR021855">
    <property type="entry name" value="PAM68-like"/>
</dbReference>
<evidence type="ECO:0000256" key="1">
    <source>
        <dbReference type="SAM" id="MobiDB-lite"/>
    </source>
</evidence>
<reference evidence="3" key="1">
    <citation type="submission" date="2021-02" db="EMBL/GenBank/DDBJ databases">
        <title>First Annotated Genome of the Yellow-green Alga Tribonema minus.</title>
        <authorList>
            <person name="Mahan K.M."/>
        </authorList>
    </citation>
    <scope>NUCLEOTIDE SEQUENCE</scope>
    <source>
        <strain evidence="3">UTEX B ZZ1240</strain>
    </source>
</reference>
<keyword evidence="2" id="KW-0472">Membrane</keyword>
<dbReference type="EMBL" id="JAFCMP010000067">
    <property type="protein sequence ID" value="KAG5188670.1"/>
    <property type="molecule type" value="Genomic_DNA"/>
</dbReference>
<dbReference type="PANTHER" id="PTHR34575">
    <property type="entry name" value="PROTEIN PAM68, CHLOROPLASTIC"/>
    <property type="match status" value="1"/>
</dbReference>
<sequence>MQQQLQRGVVVSMNADNSQPDAPPASSDATAVKGFGKAKEPSKPAKKAKSPAKAAAAKAAAAVAPGTPLASAAAAAAEQDSADTETPEDPKARAAKEDLARMKEERERRVQAQKQRMADIKAAQAITKDNPDAGVIPDLVANRMLARMIPFFVLPVLAGVGVFVYFFVLAKRYDTSFQPGMVAFATQAPFAISLVGITYAILSASWDPEREGSALGFDEFRSNAGAILEGLRRSSERQELDEQLEEQEKRVNRAERRRQKGGGSDDGDE</sequence>
<dbReference type="AlphaFoldDB" id="A0A835Z7Y5"/>
<feature type="compositionally biased region" description="Low complexity" evidence="1">
    <location>
        <begin position="51"/>
        <end position="77"/>
    </location>
</feature>
<dbReference type="OrthoDB" id="5862at2759"/>
<feature type="transmembrane region" description="Helical" evidence="2">
    <location>
        <begin position="182"/>
        <end position="202"/>
    </location>
</feature>
<keyword evidence="2" id="KW-0812">Transmembrane</keyword>
<name>A0A835Z7Y5_9STRA</name>
<feature type="region of interest" description="Disordered" evidence="1">
    <location>
        <begin position="235"/>
        <end position="269"/>
    </location>
</feature>
<proteinExistence type="predicted"/>
<evidence type="ECO:0000313" key="4">
    <source>
        <dbReference type="Proteomes" id="UP000664859"/>
    </source>
</evidence>
<keyword evidence="4" id="KW-1185">Reference proteome</keyword>
<feature type="compositionally biased region" description="Low complexity" evidence="1">
    <location>
        <begin position="15"/>
        <end position="31"/>
    </location>
</feature>
<evidence type="ECO:0000313" key="3">
    <source>
        <dbReference type="EMBL" id="KAG5188670.1"/>
    </source>
</evidence>
<organism evidence="3 4">
    <name type="scientific">Tribonema minus</name>
    <dbReference type="NCBI Taxonomy" id="303371"/>
    <lineage>
        <taxon>Eukaryota</taxon>
        <taxon>Sar</taxon>
        <taxon>Stramenopiles</taxon>
        <taxon>Ochrophyta</taxon>
        <taxon>PX clade</taxon>
        <taxon>Xanthophyceae</taxon>
        <taxon>Tribonematales</taxon>
        <taxon>Tribonemataceae</taxon>
        <taxon>Tribonema</taxon>
    </lineage>
</organism>
<keyword evidence="2" id="KW-1133">Transmembrane helix</keyword>
<feature type="region of interest" description="Disordered" evidence="1">
    <location>
        <begin position="1"/>
        <end position="95"/>
    </location>
</feature>
<protein>
    <submittedName>
        <fullName evidence="3">Uncharacterized protein</fullName>
    </submittedName>
</protein>
<evidence type="ECO:0000256" key="2">
    <source>
        <dbReference type="SAM" id="Phobius"/>
    </source>
</evidence>
<comment type="caution">
    <text evidence="3">The sequence shown here is derived from an EMBL/GenBank/DDBJ whole genome shotgun (WGS) entry which is preliminary data.</text>
</comment>
<feature type="compositionally biased region" description="Basic and acidic residues" evidence="1">
    <location>
        <begin position="235"/>
        <end position="254"/>
    </location>
</feature>
<gene>
    <name evidence="3" type="ORF">JKP88DRAFT_234176</name>
</gene>
<dbReference type="PANTHER" id="PTHR34575:SF1">
    <property type="entry name" value="PROTEIN PAM68, CHLOROPLASTIC"/>
    <property type="match status" value="1"/>
</dbReference>
<dbReference type="Pfam" id="PF11947">
    <property type="entry name" value="DUF3464"/>
    <property type="match status" value="1"/>
</dbReference>
<accession>A0A835Z7Y5</accession>